<feature type="transmembrane region" description="Helical" evidence="1">
    <location>
        <begin position="12"/>
        <end position="33"/>
    </location>
</feature>
<dbReference type="EMBL" id="CP008921">
    <property type="protein sequence ID" value="AIG43275.1"/>
    <property type="molecule type" value="Genomic_DNA"/>
</dbReference>
<dbReference type="Pfam" id="PF14014">
    <property type="entry name" value="DUF4230"/>
    <property type="match status" value="1"/>
</dbReference>
<evidence type="ECO:0000313" key="2">
    <source>
        <dbReference type="EMBL" id="AIG43275.1"/>
    </source>
</evidence>
<dbReference type="InterPro" id="IPR025324">
    <property type="entry name" value="DUF4230"/>
</dbReference>
<keyword evidence="1" id="KW-0472">Membrane</keyword>
<reference evidence="2 3" key="1">
    <citation type="journal article" date="2014" name="Genome Announc.">
        <title>Whole-Genome Sequence of Streptococcus suis Serotype 4 Reference Strain 6407.</title>
        <authorList>
            <person name="Wang K."/>
            <person name="Chen J."/>
            <person name="Yao H."/>
            <person name="Lu C."/>
        </authorList>
    </citation>
    <scope>NUCLEOTIDE SEQUENCE [LARGE SCALE GENOMIC DNA]</scope>
    <source>
        <strain evidence="2">6407</strain>
    </source>
</reference>
<name>A0A075SQH9_STRSU</name>
<gene>
    <name evidence="2" type="ORF">ID09_04130</name>
</gene>
<proteinExistence type="predicted"/>
<sequence>MKIIKLFLSIKVYLWLVLSFLLLLCGVWGYGYISGEKSNQQEVSVHAAIECVEQVNELVFLNTAVQKIVTAKNYTVLFGQEMPFSEKSALLIIKYKAKFGIKSPVSIEHLSENRYKITLPVFEVIGLELDAEEPYTLYDKSGEILSFAIEEIDTAQLITDEFQSVEQEKFLADYQEDIKESAKNYYQNLFSAISPEIQLEFVFKE</sequence>
<evidence type="ECO:0000256" key="1">
    <source>
        <dbReference type="SAM" id="Phobius"/>
    </source>
</evidence>
<organism evidence="2 3">
    <name type="scientific">Streptococcus suis 6407</name>
    <dbReference type="NCBI Taxonomy" id="1214179"/>
    <lineage>
        <taxon>Bacteria</taxon>
        <taxon>Bacillati</taxon>
        <taxon>Bacillota</taxon>
        <taxon>Bacilli</taxon>
        <taxon>Lactobacillales</taxon>
        <taxon>Streptococcaceae</taxon>
        <taxon>Streptococcus</taxon>
    </lineage>
</organism>
<dbReference type="RefSeq" id="WP_024381788.1">
    <property type="nucleotide sequence ID" value="NZ_ALLE01000033.1"/>
</dbReference>
<protein>
    <submittedName>
        <fullName evidence="2">Phosphoribosylglycinamide synthetase</fullName>
    </submittedName>
</protein>
<accession>A0A075SQH9</accession>
<keyword evidence="1" id="KW-1133">Transmembrane helix</keyword>
<dbReference type="Proteomes" id="UP000028185">
    <property type="component" value="Chromosome"/>
</dbReference>
<dbReference type="PATRIC" id="fig|1214179.4.peg.793"/>
<evidence type="ECO:0000313" key="3">
    <source>
        <dbReference type="Proteomes" id="UP000028185"/>
    </source>
</evidence>
<dbReference type="HOGENOM" id="CLU_107924_0_0_9"/>
<keyword evidence="1" id="KW-0812">Transmembrane</keyword>
<dbReference type="AlphaFoldDB" id="A0A075SQH9"/>